<proteinExistence type="predicted"/>
<evidence type="ECO:0000313" key="1">
    <source>
        <dbReference type="EMBL" id="WSB98644.1"/>
    </source>
</evidence>
<dbReference type="EMBL" id="CP109109">
    <property type="protein sequence ID" value="WSB98644.1"/>
    <property type="molecule type" value="Genomic_DNA"/>
</dbReference>
<protein>
    <submittedName>
        <fullName evidence="1">Tetratricopeptide repeat protein</fullName>
    </submittedName>
</protein>
<evidence type="ECO:0000313" key="2">
    <source>
        <dbReference type="Proteomes" id="UP001348369"/>
    </source>
</evidence>
<dbReference type="Proteomes" id="UP001348369">
    <property type="component" value="Chromosome"/>
</dbReference>
<organism evidence="1 2">
    <name type="scientific">Streptomyces scopuliridis</name>
    <dbReference type="NCBI Taxonomy" id="452529"/>
    <lineage>
        <taxon>Bacteria</taxon>
        <taxon>Bacillati</taxon>
        <taxon>Actinomycetota</taxon>
        <taxon>Actinomycetes</taxon>
        <taxon>Kitasatosporales</taxon>
        <taxon>Streptomycetaceae</taxon>
        <taxon>Streptomyces</taxon>
    </lineage>
</organism>
<name>A0ACD4ZKE1_9ACTN</name>
<sequence>MEFEIRLSGSVEVRAAGRRKDLGPVKTRLAFAALAWEASRTVSVDTLIHRIWDDNPPGKPRDALYVHISRIRRALESVAGSDAPAVDSRTNSYVMNVDPDRVDLRRYTSCVDQARSLKDSDDEGEALRLLDHAASLWRGEPLAGITAYWAGQLRVTIGERSLIAAMVRAEILMAAGKFADAVPVLLPLAEEHPVDEALVEQLALALYGSRRAAEATKLLQRTRQRVVRDVGLDASQRLRQVHQGIISETPVAALLEQAGIGRRTVSRPTGTIPDNVPRDIPWVGRRDELRRLMAALSETSGSSSGRSAPVVTIEAIDGMGGVGKTSMAVHLAHQLRDLFPAGRIYLHLHGHADDRPPLSAAHALSELLRLLGTPPKELPQSLDELISLWRTTVRDRRMLVILDDAAGPAQVRPLLPGASPTAVIVTSRQRLPGLPGVRPVSLDVLPREDAIALFNQRLGPRRAVREADTAEIVRICGYLPLAVDVLASRLLARPSWTTSDLLKQLTDGGGKLSQLRDGERNISHVFASSYRWLTPLQRLVFRRIGLHFGLEFGPHAVAALAGLSFEATEDALEELQAHHLIFEPSPHRFTMHDLLRVYARTLIDDGSDSDSDDGFDSDSAPGTDRDTESDSDQALRRLVEHYMSVADRADRLAYRVRSRIPVGVRPPTAWPEIADARAAERWLIAEGANLMAALDWTRRHGSEGQLALFVHVLAGYWNVEGHLVTAEPLLRRAVAHWRAVGDDAARGRALLDLSALCSQSGRYEEAHSTANEALGIARSLKDSELESESIHQLSIPLWHTGQYVLAQTLQERSLALRMQFNDGFQIARSHNLLGITHLQLGRHQEAIDCFLLALFGFADAGDGRGRYRTLNNIAELYQKIGNLEASERAYREAIDVSSDMGGKGDRATLQMNLASVLTALGKIDEALTLYGGALVALRAVEDVRGEGIALNGTGRAHRAAGRGEQALAKHIAALAVMRRIQAAGEEAGVLYDLAQAEQDTGRLDQAAAHLEESLAISRRLGARSDEERAARALAGLRRLRGYGN</sequence>
<keyword evidence="2" id="KW-1185">Reference proteome</keyword>
<reference evidence="1" key="1">
    <citation type="submission" date="2022-10" db="EMBL/GenBank/DDBJ databases">
        <title>The complete genomes of actinobacterial strains from the NBC collection.</title>
        <authorList>
            <person name="Joergensen T.S."/>
            <person name="Alvarez Arevalo M."/>
            <person name="Sterndorff E.B."/>
            <person name="Faurdal D."/>
            <person name="Vuksanovic O."/>
            <person name="Mourched A.-S."/>
            <person name="Charusanti P."/>
            <person name="Shaw S."/>
            <person name="Blin K."/>
            <person name="Weber T."/>
        </authorList>
    </citation>
    <scope>NUCLEOTIDE SEQUENCE</scope>
    <source>
        <strain evidence="1">NBC 01771</strain>
    </source>
</reference>
<accession>A0ACD4ZKE1</accession>
<gene>
    <name evidence="1" type="ORF">OG835_17510</name>
</gene>